<reference evidence="1 2" key="1">
    <citation type="journal article" date="2019" name="Int. J. Syst. Evol. Microbiol.">
        <title>The Global Catalogue of Microorganisms (GCM) 10K type strain sequencing project: providing services to taxonomists for standard genome sequencing and annotation.</title>
        <authorList>
            <consortium name="The Broad Institute Genomics Platform"/>
            <consortium name="The Broad Institute Genome Sequencing Center for Infectious Disease"/>
            <person name="Wu L."/>
            <person name="Ma J."/>
        </authorList>
    </citation>
    <scope>NUCLEOTIDE SEQUENCE [LARGE SCALE GENOMIC DNA]</scope>
    <source>
        <strain evidence="1 2">JCM 15749</strain>
    </source>
</reference>
<organism evidence="1 2">
    <name type="scientific">Aeromicrobium halocynthiae</name>
    <dbReference type="NCBI Taxonomy" id="560557"/>
    <lineage>
        <taxon>Bacteria</taxon>
        <taxon>Bacillati</taxon>
        <taxon>Actinomycetota</taxon>
        <taxon>Actinomycetes</taxon>
        <taxon>Propionibacteriales</taxon>
        <taxon>Nocardioidaceae</taxon>
        <taxon>Aeromicrobium</taxon>
    </lineage>
</organism>
<keyword evidence="2" id="KW-1185">Reference proteome</keyword>
<sequence>MAWGVVPVVVLASAAGCSPTQTEPDPLADRDSPACSVLSDETLATALGGEPTRARDFTDPTTIACIYSSEEPRQSLDIMLRAGNPSTTPSMATARATCEGAVELDVPDTSGFICTLTALTPRHPEAVTSWDGVDLTVGPFDTTDPGPVEDSDVRLRSVVQELRATITRDDIDALRSSYDER</sequence>
<dbReference type="EMBL" id="BAAAPY010000014">
    <property type="protein sequence ID" value="GAA2085116.1"/>
    <property type="molecule type" value="Genomic_DNA"/>
</dbReference>
<comment type="caution">
    <text evidence="1">The sequence shown here is derived from an EMBL/GenBank/DDBJ whole genome shotgun (WGS) entry which is preliminary data.</text>
</comment>
<proteinExistence type="predicted"/>
<accession>A0ABN2WA58</accession>
<gene>
    <name evidence="1" type="ORF">GCM10009821_28270</name>
</gene>
<dbReference type="Proteomes" id="UP001501480">
    <property type="component" value="Unassembled WGS sequence"/>
</dbReference>
<evidence type="ECO:0008006" key="3">
    <source>
        <dbReference type="Google" id="ProtNLM"/>
    </source>
</evidence>
<evidence type="ECO:0000313" key="2">
    <source>
        <dbReference type="Proteomes" id="UP001501480"/>
    </source>
</evidence>
<evidence type="ECO:0000313" key="1">
    <source>
        <dbReference type="EMBL" id="GAA2085116.1"/>
    </source>
</evidence>
<protein>
    <recommendedName>
        <fullName evidence="3">DUF3558 domain-containing protein</fullName>
    </recommendedName>
</protein>
<name>A0ABN2WA58_9ACTN</name>